<dbReference type="Ensembl" id="ENSOGAT00000004027.2">
    <property type="protein sequence ID" value="ENSOGAP00000003585.2"/>
    <property type="gene ID" value="ENSOGAG00000004024.2"/>
</dbReference>
<keyword evidence="13" id="KW-0176">Collagen</keyword>
<evidence type="ECO:0000256" key="17">
    <source>
        <dbReference type="ARBA" id="ARBA00029921"/>
    </source>
</evidence>
<sequence>MLLCPLALILTLVAASNTVGDVKDVCVGTPGVPGTPGSHGLPGRDGRDGIKGDPGPPGPMGPPGGMTGLPGRDGLNGAPGVAGERGEKGEPGMRGPPGEQGGAVGRGNMGLPAPPAPKGQEGETNGMCIPVTNGTPGRDGRDGPKGEKGEPAGQGLRGLQGPPGKLGPPGERGAPGSPGPKGQKGDHGDNSGKGHTMLKVFSAAEAKLHSLEREVRSLKADLDTMRKLQAFSLGKKQGKKLYVTNGEKTPFSKVKALCAELQATVAVPRSPEENKAIQDVAKDIAFLGITDEVTEGQFMYVTGGRLTYSNWKKDEPNNHGSGEDCVIILTDGTWNDISCTSSYLAVCEF</sequence>
<keyword evidence="4" id="KW-0399">Innate immunity</keyword>
<keyword evidence="8" id="KW-0106">Calcium</keyword>
<dbReference type="OMA" id="ERTEQTC"/>
<dbReference type="GO" id="GO:0006958">
    <property type="term" value="P:complement activation, classical pathway"/>
    <property type="evidence" value="ECO:0007669"/>
    <property type="project" value="UniProtKB-KW"/>
</dbReference>
<evidence type="ECO:0000256" key="18">
    <source>
        <dbReference type="ARBA" id="ARBA00032099"/>
    </source>
</evidence>
<evidence type="ECO:0000256" key="6">
    <source>
        <dbReference type="ARBA" id="ARBA00022734"/>
    </source>
</evidence>
<keyword evidence="3" id="KW-0964">Secreted</keyword>
<keyword evidence="12 20" id="KW-0175">Coiled coil</keyword>
<evidence type="ECO:0000256" key="1">
    <source>
        <dbReference type="ARBA" id="ARBA00004613"/>
    </source>
</evidence>
<evidence type="ECO:0000313" key="25">
    <source>
        <dbReference type="Proteomes" id="UP000005225"/>
    </source>
</evidence>
<dbReference type="InterPro" id="IPR033990">
    <property type="entry name" value="Collectin_CTLD"/>
</dbReference>
<dbReference type="GO" id="GO:0005581">
    <property type="term" value="C:collagen trimer"/>
    <property type="evidence" value="ECO:0007669"/>
    <property type="project" value="UniProtKB-KW"/>
</dbReference>
<dbReference type="CDD" id="cd03591">
    <property type="entry name" value="CLECT_collectin_like"/>
    <property type="match status" value="1"/>
</dbReference>
<dbReference type="PANTHER" id="PTHR24024:SF35">
    <property type="entry name" value="MANNOSE-BINDING PROTEIN A"/>
    <property type="match status" value="1"/>
</dbReference>
<keyword evidence="14" id="KW-1018">Complement activation lectin pathway</keyword>
<dbReference type="InterPro" id="IPR008160">
    <property type="entry name" value="Collagen"/>
</dbReference>
<feature type="compositionally biased region" description="Low complexity" evidence="21">
    <location>
        <begin position="153"/>
        <end position="172"/>
    </location>
</feature>
<feature type="chain" id="PRO_5013288549" description="Mannose-binding protein C" evidence="22">
    <location>
        <begin position="16"/>
        <end position="349"/>
    </location>
</feature>
<evidence type="ECO:0000256" key="20">
    <source>
        <dbReference type="SAM" id="Coils"/>
    </source>
</evidence>
<evidence type="ECO:0000256" key="14">
    <source>
        <dbReference type="ARBA" id="ARBA00023153"/>
    </source>
</evidence>
<dbReference type="GO" id="GO:0005615">
    <property type="term" value="C:extracellular space"/>
    <property type="evidence" value="ECO:0007669"/>
    <property type="project" value="UniProtKB-ARBA"/>
</dbReference>
<dbReference type="SMART" id="SM00034">
    <property type="entry name" value="CLECT"/>
    <property type="match status" value="1"/>
</dbReference>
<dbReference type="GO" id="GO:0005771">
    <property type="term" value="C:multivesicular body"/>
    <property type="evidence" value="ECO:0007669"/>
    <property type="project" value="TreeGrafter"/>
</dbReference>
<evidence type="ECO:0000256" key="19">
    <source>
        <dbReference type="ARBA" id="ARBA00032886"/>
    </source>
</evidence>
<dbReference type="STRING" id="30611.ENSOGAP00000003585"/>
<feature type="compositionally biased region" description="Gly residues" evidence="21">
    <location>
        <begin position="98"/>
        <end position="108"/>
    </location>
</feature>
<dbReference type="Gene3D" id="3.10.100.10">
    <property type="entry name" value="Mannose-Binding Protein A, subunit A"/>
    <property type="match status" value="1"/>
</dbReference>
<dbReference type="GO" id="GO:0005537">
    <property type="term" value="F:D-mannose binding"/>
    <property type="evidence" value="ECO:0007669"/>
    <property type="project" value="UniProtKB-KW"/>
</dbReference>
<dbReference type="Pfam" id="PF00059">
    <property type="entry name" value="Lectin_C"/>
    <property type="match status" value="1"/>
</dbReference>
<evidence type="ECO:0000256" key="2">
    <source>
        <dbReference type="ARBA" id="ARBA00021805"/>
    </source>
</evidence>
<keyword evidence="6" id="KW-0430">Lectin</keyword>
<keyword evidence="9" id="KW-0391">Immunity</keyword>
<evidence type="ECO:0000256" key="16">
    <source>
        <dbReference type="ARBA" id="ARBA00023278"/>
    </source>
</evidence>
<dbReference type="InterPro" id="IPR001304">
    <property type="entry name" value="C-type_lectin-like"/>
</dbReference>
<dbReference type="SUPFAM" id="SSF56436">
    <property type="entry name" value="C-type lectin-like"/>
    <property type="match status" value="1"/>
</dbReference>
<dbReference type="PANTHER" id="PTHR24024">
    <property type="entry name" value="PULMONARY SURFACTANT-ASSOCIATED PROTEIN A"/>
    <property type="match status" value="1"/>
</dbReference>
<feature type="compositionally biased region" description="Basic and acidic residues" evidence="21">
    <location>
        <begin position="183"/>
        <end position="192"/>
    </location>
</feature>
<dbReference type="eggNOG" id="KOG3544">
    <property type="taxonomic scope" value="Eukaryota"/>
</dbReference>
<keyword evidence="25" id="KW-1185">Reference proteome</keyword>
<reference evidence="24" key="3">
    <citation type="submission" date="2025-09" db="UniProtKB">
        <authorList>
            <consortium name="Ensembl"/>
        </authorList>
    </citation>
    <scope>IDENTIFICATION</scope>
</reference>
<evidence type="ECO:0000259" key="23">
    <source>
        <dbReference type="PROSITE" id="PS50041"/>
    </source>
</evidence>
<dbReference type="InterPro" id="IPR016186">
    <property type="entry name" value="C-type_lectin-like/link_sf"/>
</dbReference>
<feature type="domain" description="C-type lectin" evidence="23">
    <location>
        <begin position="237"/>
        <end position="348"/>
    </location>
</feature>
<dbReference type="InParanoid" id="H0WNZ7"/>
<feature type="region of interest" description="Disordered" evidence="21">
    <location>
        <begin position="30"/>
        <end position="195"/>
    </location>
</feature>
<protein>
    <recommendedName>
        <fullName evidence="2">Mannose-binding protein C</fullName>
    </recommendedName>
    <alternativeName>
        <fullName evidence="17">MBP1</fullName>
    </alternativeName>
    <alternativeName>
        <fullName evidence="19">Mannan-binding protein</fullName>
    </alternativeName>
    <alternativeName>
        <fullName evidence="18">Mannose-binding lectin</fullName>
    </alternativeName>
</protein>
<evidence type="ECO:0000256" key="8">
    <source>
        <dbReference type="ARBA" id="ARBA00022837"/>
    </source>
</evidence>
<dbReference type="EMBL" id="AAQR03018158">
    <property type="status" value="NOT_ANNOTATED_CDS"/>
    <property type="molecule type" value="Genomic_DNA"/>
</dbReference>
<dbReference type="HOGENOM" id="CLU_049894_3_0_1"/>
<reference evidence="25" key="1">
    <citation type="submission" date="2011-03" db="EMBL/GenBank/DDBJ databases">
        <title>Version 3 of the genome sequence of Otolemur garnettii (Bushbaby).</title>
        <authorList>
            <consortium name="The Broad Institute Genome Sequencing Platform"/>
            <person name="Di Palma F."/>
            <person name="Johnson J."/>
            <person name="Lander E.S."/>
            <person name="Lindblad-Toh K."/>
            <person name="Jaffe D.B."/>
            <person name="Gnerre S."/>
            <person name="MacCallum I."/>
            <person name="Przybylski D."/>
            <person name="Ribeiro F.J."/>
            <person name="Burton J.N."/>
            <person name="Walker B.J."/>
            <person name="Sharpe T."/>
            <person name="Hall G."/>
        </authorList>
    </citation>
    <scope>NUCLEOTIDE SEQUENCE [LARGE SCALE GENOMIC DNA]</scope>
</reference>
<evidence type="ECO:0000313" key="24">
    <source>
        <dbReference type="Ensembl" id="ENSOGAP00000003585.2"/>
    </source>
</evidence>
<evidence type="ECO:0000256" key="10">
    <source>
        <dbReference type="ARBA" id="ARBA00022875"/>
    </source>
</evidence>
<dbReference type="PROSITE" id="PS00615">
    <property type="entry name" value="C_TYPE_LECTIN_1"/>
    <property type="match status" value="1"/>
</dbReference>
<name>H0WNZ7_OTOGA</name>
<keyword evidence="5 22" id="KW-0732">Signal</keyword>
<proteinExistence type="predicted"/>
<evidence type="ECO:0000256" key="21">
    <source>
        <dbReference type="SAM" id="MobiDB-lite"/>
    </source>
</evidence>
<evidence type="ECO:0000256" key="12">
    <source>
        <dbReference type="ARBA" id="ARBA00023054"/>
    </source>
</evidence>
<evidence type="ECO:0000256" key="3">
    <source>
        <dbReference type="ARBA" id="ARBA00022525"/>
    </source>
</evidence>
<evidence type="ECO:0000256" key="22">
    <source>
        <dbReference type="SAM" id="SignalP"/>
    </source>
</evidence>
<evidence type="ECO:0000256" key="5">
    <source>
        <dbReference type="ARBA" id="ARBA00022729"/>
    </source>
</evidence>
<dbReference type="PROSITE" id="PS50041">
    <property type="entry name" value="C_TYPE_LECTIN_2"/>
    <property type="match status" value="1"/>
</dbReference>
<dbReference type="FunFam" id="3.10.100.10:FF:000088">
    <property type="entry name" value="Mannose-binding protein A"/>
    <property type="match status" value="1"/>
</dbReference>
<feature type="signal peptide" evidence="22">
    <location>
        <begin position="1"/>
        <end position="15"/>
    </location>
</feature>
<dbReference type="eggNOG" id="KOG4297">
    <property type="taxonomic scope" value="Eukaryota"/>
</dbReference>
<feature type="compositionally biased region" description="Basic and acidic residues" evidence="21">
    <location>
        <begin position="138"/>
        <end position="150"/>
    </location>
</feature>
<evidence type="ECO:0000256" key="9">
    <source>
        <dbReference type="ARBA" id="ARBA00022859"/>
    </source>
</evidence>
<dbReference type="InterPro" id="IPR051077">
    <property type="entry name" value="Ca-dependent_lectin"/>
</dbReference>
<dbReference type="InterPro" id="IPR018378">
    <property type="entry name" value="C-type_lectin_CS"/>
</dbReference>
<dbReference type="AlphaFoldDB" id="H0WNZ7"/>
<dbReference type="EMBL" id="AAQR03018159">
    <property type="status" value="NOT_ANNOTATED_CDS"/>
    <property type="molecule type" value="Genomic_DNA"/>
</dbReference>
<keyword evidence="16" id="KW-0379">Hydroxylation</keyword>
<keyword evidence="7" id="KW-0677">Repeat</keyword>
<dbReference type="GeneTree" id="ENSGT00940000154368"/>
<dbReference type="InterPro" id="IPR016187">
    <property type="entry name" value="CTDL_fold"/>
</dbReference>
<evidence type="ECO:0000256" key="7">
    <source>
        <dbReference type="ARBA" id="ARBA00022737"/>
    </source>
</evidence>
<evidence type="ECO:0000256" key="4">
    <source>
        <dbReference type="ARBA" id="ARBA00022588"/>
    </source>
</evidence>
<dbReference type="EMBL" id="AAQR03018157">
    <property type="status" value="NOT_ANNOTATED_CDS"/>
    <property type="molecule type" value="Genomic_DNA"/>
</dbReference>
<evidence type="ECO:0000256" key="11">
    <source>
        <dbReference type="ARBA" id="ARBA00023035"/>
    </source>
</evidence>
<keyword evidence="11" id="KW-0465">Mannose-binding</keyword>
<reference evidence="24" key="2">
    <citation type="submission" date="2025-08" db="UniProtKB">
        <authorList>
            <consortium name="Ensembl"/>
        </authorList>
    </citation>
    <scope>IDENTIFICATION</scope>
</reference>
<dbReference type="FunCoup" id="H0WNZ7">
    <property type="interactions" value="223"/>
</dbReference>
<keyword evidence="10" id="KW-0180">Complement pathway</keyword>
<accession>H0WNZ7</accession>
<dbReference type="Pfam" id="PF01391">
    <property type="entry name" value="Collagen"/>
    <property type="match status" value="2"/>
</dbReference>
<dbReference type="GO" id="GO:0001867">
    <property type="term" value="P:complement activation, lectin pathway"/>
    <property type="evidence" value="ECO:0007669"/>
    <property type="project" value="UniProtKB-KW"/>
</dbReference>
<evidence type="ECO:0000256" key="15">
    <source>
        <dbReference type="ARBA" id="ARBA00023157"/>
    </source>
</evidence>
<dbReference type="Proteomes" id="UP000005225">
    <property type="component" value="Unassembled WGS sequence"/>
</dbReference>
<comment type="subcellular location">
    <subcellularLocation>
        <location evidence="1">Secreted</location>
    </subcellularLocation>
</comment>
<evidence type="ECO:0000256" key="13">
    <source>
        <dbReference type="ARBA" id="ARBA00023119"/>
    </source>
</evidence>
<keyword evidence="15" id="KW-1015">Disulfide bond</keyword>
<organism evidence="24 25">
    <name type="scientific">Otolemur garnettii</name>
    <name type="common">Small-eared galago</name>
    <name type="synonym">Garnett's greater bushbaby</name>
    <dbReference type="NCBI Taxonomy" id="30611"/>
    <lineage>
        <taxon>Eukaryota</taxon>
        <taxon>Metazoa</taxon>
        <taxon>Chordata</taxon>
        <taxon>Craniata</taxon>
        <taxon>Vertebrata</taxon>
        <taxon>Euteleostomi</taxon>
        <taxon>Mammalia</taxon>
        <taxon>Eutheria</taxon>
        <taxon>Euarchontoglires</taxon>
        <taxon>Primates</taxon>
        <taxon>Strepsirrhini</taxon>
        <taxon>Lorisiformes</taxon>
        <taxon>Galagidae</taxon>
        <taxon>Otolemur</taxon>
    </lineage>
</organism>
<feature type="compositionally biased region" description="Basic and acidic residues" evidence="21">
    <location>
        <begin position="42"/>
        <end position="51"/>
    </location>
</feature>
<feature type="coiled-coil region" evidence="20">
    <location>
        <begin position="201"/>
        <end position="228"/>
    </location>
</feature>